<evidence type="ECO:0000313" key="7">
    <source>
        <dbReference type="Proteomes" id="UP000728032"/>
    </source>
</evidence>
<feature type="domain" description="FCP1 homology" evidence="5">
    <location>
        <begin position="296"/>
        <end position="455"/>
    </location>
</feature>
<evidence type="ECO:0000256" key="2">
    <source>
        <dbReference type="ARBA" id="ARBA00022912"/>
    </source>
</evidence>
<evidence type="ECO:0000256" key="1">
    <source>
        <dbReference type="ARBA" id="ARBA00022801"/>
    </source>
</evidence>
<reference evidence="6" key="1">
    <citation type="submission" date="2020-11" db="EMBL/GenBank/DDBJ databases">
        <authorList>
            <person name="Tran Van P."/>
        </authorList>
    </citation>
    <scope>NUCLEOTIDE SEQUENCE</scope>
</reference>
<accession>A0A7R9LTF4</accession>
<evidence type="ECO:0000256" key="3">
    <source>
        <dbReference type="ARBA" id="ARBA00037324"/>
    </source>
</evidence>
<dbReference type="InterPro" id="IPR023214">
    <property type="entry name" value="HAD_sf"/>
</dbReference>
<dbReference type="GO" id="GO:0004721">
    <property type="term" value="F:phosphoprotein phosphatase activity"/>
    <property type="evidence" value="ECO:0007669"/>
    <property type="project" value="UniProtKB-KW"/>
</dbReference>
<dbReference type="InterPro" id="IPR011948">
    <property type="entry name" value="Dullard_phosphatase"/>
</dbReference>
<dbReference type="SUPFAM" id="SSF56784">
    <property type="entry name" value="HAD-like"/>
    <property type="match status" value="1"/>
</dbReference>
<dbReference type="GO" id="GO:0005634">
    <property type="term" value="C:nucleus"/>
    <property type="evidence" value="ECO:0007669"/>
    <property type="project" value="UniProtKB-ARBA"/>
</dbReference>
<protein>
    <recommendedName>
        <fullName evidence="5">FCP1 homology domain-containing protein</fullName>
    </recommendedName>
</protein>
<dbReference type="Pfam" id="PF03031">
    <property type="entry name" value="NIF"/>
    <property type="match status" value="1"/>
</dbReference>
<dbReference type="PANTHER" id="PTHR12210">
    <property type="entry name" value="DULLARD PROTEIN PHOSPHATASE"/>
    <property type="match status" value="1"/>
</dbReference>
<keyword evidence="2" id="KW-0904">Protein phosphatase</keyword>
<dbReference type="Proteomes" id="UP000728032">
    <property type="component" value="Unassembled WGS sequence"/>
</dbReference>
<sequence length="481" mass="56148">MPALRPTLRRAVKTRLSSKSSRFGLNSRHSSKAIDLKKRLEATNRFTHMKASNESNERKQFVMKDNKKCTNKTPLSPMKTRRKCKRFAHKKSNRFTKINKIKKNFNKLCESLDVLPQLKRKKRVSKKLFKVKNSLLNAMPVFGHNHNMNDNEVSDLMTNSRKTNTNQLKCLEEVKDNTFEEANVYSKPIDFYCNESIDSQCLTQTNGFINGENVTKFDNQLIHNLNDNNNNDINSEKRVQMHCNQSYDSSFYSYNHNPHEETTDWEPLDPYYFIRSLPPLTPEMRSRCPALPLQTRSSPEFTLVLDLDETLVHCSLTELSDATFTFPVNFQDNEYKIYVRTRPYFRDFLERVSQLFEVILFTASKKVYADKLLNLLDPNRKLVKFRLFREHCVCVSGNYIKDLNILGRDLSKTIIIDNSPQAFGYQLENGIPIESWFVDKSDSELLKLLPFLENLVSSKGDVRPHICNKYHQSCHQLPPMD</sequence>
<dbReference type="Gene3D" id="3.40.50.1000">
    <property type="entry name" value="HAD superfamily/HAD-like"/>
    <property type="match status" value="1"/>
</dbReference>
<evidence type="ECO:0000313" key="6">
    <source>
        <dbReference type="EMBL" id="CAD7647420.1"/>
    </source>
</evidence>
<evidence type="ECO:0000259" key="5">
    <source>
        <dbReference type="PROSITE" id="PS50969"/>
    </source>
</evidence>
<proteinExistence type="inferred from homology"/>
<dbReference type="OrthoDB" id="277011at2759"/>
<dbReference type="CDD" id="cd07521">
    <property type="entry name" value="HAD_FCP1-like"/>
    <property type="match status" value="1"/>
</dbReference>
<dbReference type="EMBL" id="OC917568">
    <property type="protein sequence ID" value="CAD7647420.1"/>
    <property type="molecule type" value="Genomic_DNA"/>
</dbReference>
<name>A0A7R9LTF4_9ACAR</name>
<evidence type="ECO:0000256" key="4">
    <source>
        <dbReference type="ARBA" id="ARBA00038355"/>
    </source>
</evidence>
<dbReference type="InterPro" id="IPR036412">
    <property type="entry name" value="HAD-like_sf"/>
</dbReference>
<dbReference type="NCBIfam" id="TIGR02251">
    <property type="entry name" value="HIF-SF_euk"/>
    <property type="match status" value="1"/>
</dbReference>
<keyword evidence="7" id="KW-1185">Reference proteome</keyword>
<dbReference type="PROSITE" id="PS50969">
    <property type="entry name" value="FCP1"/>
    <property type="match status" value="1"/>
</dbReference>
<dbReference type="EMBL" id="CAJPVJ010002743">
    <property type="protein sequence ID" value="CAG2166725.1"/>
    <property type="molecule type" value="Genomic_DNA"/>
</dbReference>
<dbReference type="InterPro" id="IPR004274">
    <property type="entry name" value="FCP1_dom"/>
</dbReference>
<organism evidence="6">
    <name type="scientific">Oppiella nova</name>
    <dbReference type="NCBI Taxonomy" id="334625"/>
    <lineage>
        <taxon>Eukaryota</taxon>
        <taxon>Metazoa</taxon>
        <taxon>Ecdysozoa</taxon>
        <taxon>Arthropoda</taxon>
        <taxon>Chelicerata</taxon>
        <taxon>Arachnida</taxon>
        <taxon>Acari</taxon>
        <taxon>Acariformes</taxon>
        <taxon>Sarcoptiformes</taxon>
        <taxon>Oribatida</taxon>
        <taxon>Brachypylina</taxon>
        <taxon>Oppioidea</taxon>
        <taxon>Oppiidae</taxon>
        <taxon>Oppiella</taxon>
    </lineage>
</organism>
<dbReference type="InterPro" id="IPR050365">
    <property type="entry name" value="TIM50"/>
</dbReference>
<dbReference type="FunFam" id="3.40.50.1000:FF:000015">
    <property type="entry name" value="CTD small phosphatase-like protein 2"/>
    <property type="match status" value="1"/>
</dbReference>
<dbReference type="AlphaFoldDB" id="A0A7R9LTF4"/>
<comment type="similarity">
    <text evidence="4">Belongs to the CTDSPL2 family.</text>
</comment>
<dbReference type="SMART" id="SM00577">
    <property type="entry name" value="CPDc"/>
    <property type="match status" value="1"/>
</dbReference>
<gene>
    <name evidence="6" type="ORF">ONB1V03_LOCUS6240</name>
</gene>
<comment type="function">
    <text evidence="3">Probable phosphatase.</text>
</comment>
<keyword evidence="1" id="KW-0378">Hydrolase</keyword>